<protein>
    <submittedName>
        <fullName evidence="10">Protein-cysteine N-palmitoyltransferase HHAT-like protein isoform X1</fullName>
    </submittedName>
</protein>
<feature type="transmembrane region" description="Helical" evidence="8">
    <location>
        <begin position="943"/>
        <end position="965"/>
    </location>
</feature>
<name>A0ABM4KUG6_EQUPR</name>
<keyword evidence="5 8" id="KW-0472">Membrane</keyword>
<keyword evidence="9" id="KW-1185">Reference proteome</keyword>
<feature type="region of interest" description="Disordered" evidence="7">
    <location>
        <begin position="631"/>
        <end position="668"/>
    </location>
</feature>
<dbReference type="PANTHER" id="PTHR31935:SF1">
    <property type="entry name" value="COILED-COIL DOMAIN-CONTAINING PROTEIN 13"/>
    <property type="match status" value="1"/>
</dbReference>
<dbReference type="GeneID" id="103559261"/>
<feature type="transmembrane region" description="Helical" evidence="8">
    <location>
        <begin position="820"/>
        <end position="845"/>
    </location>
</feature>
<evidence type="ECO:0000256" key="8">
    <source>
        <dbReference type="SAM" id="Phobius"/>
    </source>
</evidence>
<evidence type="ECO:0000313" key="10">
    <source>
        <dbReference type="RefSeq" id="XP_070431832.1"/>
    </source>
</evidence>
<evidence type="ECO:0000256" key="4">
    <source>
        <dbReference type="ARBA" id="ARBA00022989"/>
    </source>
</evidence>
<sequence>MGKMAADEGSQDTLRLQFKAMQEMQHRRLQKQMEKRKEKELSLKSKADDQKESLEISDGLSLLQAREQNSKNSFELRVLEDEIEQLREQLRETVDENGRLYKLLKERDFEIQHLKKKIEEDRFAFTGTAGVAGDVIATRIVELSKKNRVLMAESEGAKTRVKQLSNRIQELERELQTALARLPAKGATDAGAKPPRAQMGDRALPETPEVKVLQDRLAATNLKMSDLRNQIQSVKQELRMAQKVLANEVGEDVNVQQLLSSPGTWRGRAQQILVLQSKVRELEKQVGQTQSRSVGIASDERSVYPDPRKLSAQEKNLLRIRNLEREKQESWEKLVGERDALQRELEELKKKFEGMRSRNKVLSSEVKTLKSQMGTLVEKGRHDDELIDALMDQLKQLQEILGSLSLQEEKTRASQHHLDQQLNNEAQQSSSLVAQLQAMVAEREAKVQQLELEIRQLSVRYLRNREVGEGSRGPEVSPASTKFPEDPGLTKSPASAGDHVGRLGSSRWALAEVRPSLPSRGDEPLLPWHSSVTSLGHTLVESALTWPSLPSPHGASPRFSDSPEQKGWQAQVTEFKALWQAAEVERDRLTEFVTVLQKRVEESNSKLLESERKLQEERQRTVVLEQHLEKMRLEPERTSASQKTAPRSKTGLPASNTRHNPNRSERKDPAFAQLSSVPMESQLEELTTSPIQAMGIKTALPAAELGLYSLVLSGALAYAGRGLLEASQDGAHRKAFRESVRPGWEYIGRKMDVADFEWVMWFTSFRNVIVFALSGHVLFAKLCTMVAPQLRSWMYAVYGALAVMGTMGPWYLLLLLGHCVGLYVASLLGQPWLCLSLGLASLASFKLDPLISWQNGFVTGTFDLQEVLFQGGSGFTVLRCTSFALESCAHPDRRYSLADLLKYNFYLPFFFFGPIMTFDRFHAQVSQVEPVRCEGELWRIRAQAGLSVVAIMAVDIFFHFFYILTIPSDLKFASRLPDSALAGLAYSNLVYDWVKAAVLFGVVNTVARLDHLDPPQPPKCITALYVFAETHFDRGINDWLCKYVYDHIGGEHSEVIPELGATVATFSITTLWLGPCGIVYLWSFLNCFGLNFELWVQKLAKLGPLAQIEASLSEQTSRRVRAVFGAMNFWAIIMYNLVSLNSLEFTDLVARRLLLTGFPQTTLAVLFVTYCGVQLVKERERTLALEEEQKQDKEKLE</sequence>
<comment type="subcellular location">
    <subcellularLocation>
        <location evidence="1">Endoplasmic reticulum membrane</location>
        <topology evidence="1">Multi-pass membrane protein</topology>
    </subcellularLocation>
</comment>
<dbReference type="RefSeq" id="XP_070431832.1">
    <property type="nucleotide sequence ID" value="XM_070575731.1"/>
</dbReference>
<feature type="coiled-coil region" evidence="6">
    <location>
        <begin position="154"/>
        <end position="181"/>
    </location>
</feature>
<dbReference type="InterPro" id="IPR038929">
    <property type="entry name" value="CCDC13"/>
</dbReference>
<keyword evidence="3" id="KW-0256">Endoplasmic reticulum</keyword>
<feature type="compositionally biased region" description="Polar residues" evidence="7">
    <location>
        <begin position="638"/>
        <end position="659"/>
    </location>
</feature>
<feature type="coiled-coil region" evidence="6">
    <location>
        <begin position="433"/>
        <end position="460"/>
    </location>
</feature>
<feature type="compositionally biased region" description="Basic and acidic residues" evidence="7">
    <location>
        <begin position="31"/>
        <end position="53"/>
    </location>
</feature>
<dbReference type="Proteomes" id="UP001652662">
    <property type="component" value="Chromosome 15"/>
</dbReference>
<keyword evidence="4 8" id="KW-1133">Transmembrane helix</keyword>
<feature type="coiled-coil region" evidence="6">
    <location>
        <begin position="210"/>
        <end position="244"/>
    </location>
</feature>
<dbReference type="InterPro" id="IPR004299">
    <property type="entry name" value="MBOAT_fam"/>
</dbReference>
<organism evidence="9 10">
    <name type="scientific">Equus przewalskii</name>
    <name type="common">Przewalski's horse</name>
    <name type="synonym">Equus caballus przewalskii</name>
    <dbReference type="NCBI Taxonomy" id="9798"/>
    <lineage>
        <taxon>Eukaryota</taxon>
        <taxon>Metazoa</taxon>
        <taxon>Chordata</taxon>
        <taxon>Craniata</taxon>
        <taxon>Vertebrata</taxon>
        <taxon>Euteleostomi</taxon>
        <taxon>Mammalia</taxon>
        <taxon>Eutheria</taxon>
        <taxon>Laurasiatheria</taxon>
        <taxon>Perissodactyla</taxon>
        <taxon>Equidae</taxon>
        <taxon>Equus</taxon>
    </lineage>
</organism>
<feature type="transmembrane region" description="Helical" evidence="8">
    <location>
        <begin position="758"/>
        <end position="780"/>
    </location>
</feature>
<evidence type="ECO:0000256" key="1">
    <source>
        <dbReference type="ARBA" id="ARBA00004477"/>
    </source>
</evidence>
<evidence type="ECO:0000256" key="3">
    <source>
        <dbReference type="ARBA" id="ARBA00022824"/>
    </source>
</evidence>
<gene>
    <name evidence="10" type="primary">HHATL</name>
</gene>
<feature type="transmembrane region" description="Helical" evidence="8">
    <location>
        <begin position="792"/>
        <end position="814"/>
    </location>
</feature>
<feature type="coiled-coil region" evidence="6">
    <location>
        <begin position="331"/>
        <end position="407"/>
    </location>
</feature>
<accession>A0ABM4KUG6</accession>
<dbReference type="Pfam" id="PF03062">
    <property type="entry name" value="MBOAT"/>
    <property type="match status" value="1"/>
</dbReference>
<feature type="region of interest" description="Disordered" evidence="7">
    <location>
        <begin position="23"/>
        <end position="53"/>
    </location>
</feature>
<evidence type="ECO:0000256" key="5">
    <source>
        <dbReference type="ARBA" id="ARBA00023136"/>
    </source>
</evidence>
<reference evidence="10" key="1">
    <citation type="submission" date="2025-08" db="UniProtKB">
        <authorList>
            <consortium name="RefSeq"/>
        </authorList>
    </citation>
    <scope>IDENTIFICATION</scope>
    <source>
        <tissue evidence="10">Blood</tissue>
    </source>
</reference>
<evidence type="ECO:0000256" key="6">
    <source>
        <dbReference type="SAM" id="Coils"/>
    </source>
</evidence>
<evidence type="ECO:0000256" key="7">
    <source>
        <dbReference type="SAM" id="MobiDB-lite"/>
    </source>
</evidence>
<feature type="region of interest" description="Disordered" evidence="7">
    <location>
        <begin position="467"/>
        <end position="500"/>
    </location>
</feature>
<feature type="transmembrane region" description="Helical" evidence="8">
    <location>
        <begin position="1158"/>
        <end position="1176"/>
    </location>
</feature>
<evidence type="ECO:0000313" key="9">
    <source>
        <dbReference type="Proteomes" id="UP001652662"/>
    </source>
</evidence>
<feature type="coiled-coil region" evidence="6">
    <location>
        <begin position="69"/>
        <end position="103"/>
    </location>
</feature>
<keyword evidence="6" id="KW-0175">Coiled coil</keyword>
<evidence type="ECO:0000256" key="2">
    <source>
        <dbReference type="ARBA" id="ARBA00022692"/>
    </source>
</evidence>
<feature type="transmembrane region" description="Helical" evidence="8">
    <location>
        <begin position="1120"/>
        <end position="1138"/>
    </location>
</feature>
<dbReference type="PANTHER" id="PTHR31935">
    <property type="entry name" value="COILED-COIL DOMAIN-CONTAINING PROTEIN 13"/>
    <property type="match status" value="1"/>
</dbReference>
<keyword evidence="2 8" id="KW-0812">Transmembrane</keyword>
<proteinExistence type="predicted"/>